<dbReference type="EMBL" id="LSBJ02000002">
    <property type="protein sequence ID" value="OAQ58256.1"/>
    <property type="molecule type" value="Genomic_DNA"/>
</dbReference>
<reference evidence="2 3" key="1">
    <citation type="journal article" date="2016" name="PLoS Pathog.">
        <title>Biosynthesis of antibiotic leucinostatins in bio-control fungus Purpureocillium lilacinum and their inhibition on phytophthora revealed by genome mining.</title>
        <authorList>
            <person name="Wang G."/>
            <person name="Liu Z."/>
            <person name="Lin R."/>
            <person name="Li E."/>
            <person name="Mao Z."/>
            <person name="Ling J."/>
            <person name="Yang Y."/>
            <person name="Yin W.B."/>
            <person name="Xie B."/>
        </authorList>
    </citation>
    <scope>NUCLEOTIDE SEQUENCE [LARGE SCALE GENOMIC DNA]</scope>
    <source>
        <strain evidence="2">170</strain>
    </source>
</reference>
<dbReference type="InterPro" id="IPR056009">
    <property type="entry name" value="DUF7587"/>
</dbReference>
<sequence length="150" mass="17680">MTRYRYRFFYRVEDEDSQAVTILGEGISAMGTARIDFGAIYGRETEVLRWNLEQHLHWNSDYRSPFISAYEDEDVAFDIAYGRKKKGKNRVSVTVIDVSRVYGEVEFREMRPLAKRLGIWIPEKAYNNSKHEWVFLHDIPDDAIVDVHDI</sequence>
<dbReference type="GeneID" id="28854156"/>
<dbReference type="OrthoDB" id="88561at2759"/>
<evidence type="ECO:0000259" key="1">
    <source>
        <dbReference type="Pfam" id="PF24494"/>
    </source>
</evidence>
<dbReference type="AlphaFoldDB" id="A0A179EYI4"/>
<gene>
    <name evidence="2" type="ORF">VFPPC_12222</name>
</gene>
<dbReference type="KEGG" id="pchm:VFPPC_12222"/>
<dbReference type="RefSeq" id="XP_018136442.1">
    <property type="nucleotide sequence ID" value="XM_018290162.1"/>
</dbReference>
<feature type="domain" description="DUF7587" evidence="1">
    <location>
        <begin position="7"/>
        <end position="147"/>
    </location>
</feature>
<organism evidence="2 3">
    <name type="scientific">Pochonia chlamydosporia 170</name>
    <dbReference type="NCBI Taxonomy" id="1380566"/>
    <lineage>
        <taxon>Eukaryota</taxon>
        <taxon>Fungi</taxon>
        <taxon>Dikarya</taxon>
        <taxon>Ascomycota</taxon>
        <taxon>Pezizomycotina</taxon>
        <taxon>Sordariomycetes</taxon>
        <taxon>Hypocreomycetidae</taxon>
        <taxon>Hypocreales</taxon>
        <taxon>Clavicipitaceae</taxon>
        <taxon>Pochonia</taxon>
    </lineage>
</organism>
<name>A0A179EYI4_METCM</name>
<evidence type="ECO:0000313" key="3">
    <source>
        <dbReference type="Proteomes" id="UP000078397"/>
    </source>
</evidence>
<keyword evidence="3" id="KW-1185">Reference proteome</keyword>
<dbReference type="Proteomes" id="UP000078397">
    <property type="component" value="Unassembled WGS sequence"/>
</dbReference>
<comment type="caution">
    <text evidence="2">The sequence shown here is derived from an EMBL/GenBank/DDBJ whole genome shotgun (WGS) entry which is preliminary data.</text>
</comment>
<evidence type="ECO:0000313" key="2">
    <source>
        <dbReference type="EMBL" id="OAQ58256.1"/>
    </source>
</evidence>
<accession>A0A179EYI4</accession>
<protein>
    <recommendedName>
        <fullName evidence="1">DUF7587 domain-containing protein</fullName>
    </recommendedName>
</protein>
<proteinExistence type="predicted"/>
<dbReference type="Pfam" id="PF24494">
    <property type="entry name" value="DUF7587"/>
    <property type="match status" value="1"/>
</dbReference>